<reference evidence="1" key="1">
    <citation type="submission" date="2022-06" db="EMBL/GenBank/DDBJ databases">
        <title>Alkalimarinus sp. nov., isolated from gut of a Alitta virens.</title>
        <authorList>
            <person name="Yang A.I."/>
            <person name="Shin N.-R."/>
        </authorList>
    </citation>
    <scope>NUCLEOTIDE SEQUENCE</scope>
    <source>
        <strain evidence="1">A2M4</strain>
    </source>
</reference>
<dbReference type="RefSeq" id="WP_265048756.1">
    <property type="nucleotide sequence ID" value="NZ_CP100390.1"/>
</dbReference>
<sequence length="280" mass="31009">MMSKLSAIQNIVFGCILAGISQSLFALPKLQPQEKSAPVVTFDKVEELFGHNLDTSDFTLMGLLLAIGMDHTSKSTPNTDQDVGIPFIVAKGPNYWVSRLSDGERGVDVLVNNALLLLFTKEKIPNAKEGALKLMEAASEKGYWPADYYVADYNLTTHLTRDFSEFSVPPKNINTDQLTLVAKDTMNRFNSCADMGFAPCQFRIGYWLANSPRSLGPGLEVLRQAIKTAQSDTRYEGLLDDATVIAAREIVLKGEQVGIDQSVLDEYTNLIEIKYRKMSL</sequence>
<proteinExistence type="predicted"/>
<keyword evidence="2" id="KW-1185">Reference proteome</keyword>
<gene>
    <name evidence="1" type="ORF">NKI27_05880</name>
</gene>
<dbReference type="PROSITE" id="PS51257">
    <property type="entry name" value="PROKAR_LIPOPROTEIN"/>
    <property type="match status" value="1"/>
</dbReference>
<evidence type="ECO:0000313" key="1">
    <source>
        <dbReference type="EMBL" id="UZE97279.1"/>
    </source>
</evidence>
<dbReference type="EMBL" id="CP100390">
    <property type="protein sequence ID" value="UZE97279.1"/>
    <property type="molecule type" value="Genomic_DNA"/>
</dbReference>
<name>A0ABY6N5M0_9ALTE</name>
<organism evidence="1 2">
    <name type="scientific">Alkalimarinus alittae</name>
    <dbReference type="NCBI Taxonomy" id="2961619"/>
    <lineage>
        <taxon>Bacteria</taxon>
        <taxon>Pseudomonadati</taxon>
        <taxon>Pseudomonadota</taxon>
        <taxon>Gammaproteobacteria</taxon>
        <taxon>Alteromonadales</taxon>
        <taxon>Alteromonadaceae</taxon>
        <taxon>Alkalimarinus</taxon>
    </lineage>
</organism>
<dbReference type="Proteomes" id="UP001163739">
    <property type="component" value="Chromosome"/>
</dbReference>
<protein>
    <submittedName>
        <fullName evidence="1">Uncharacterized protein</fullName>
    </submittedName>
</protein>
<accession>A0ABY6N5M0</accession>
<evidence type="ECO:0000313" key="2">
    <source>
        <dbReference type="Proteomes" id="UP001163739"/>
    </source>
</evidence>